<keyword evidence="8" id="KW-0539">Nucleus</keyword>
<evidence type="ECO:0000256" key="2">
    <source>
        <dbReference type="ARBA" id="ARBA00004496"/>
    </source>
</evidence>
<dbReference type="PhylomeDB" id="A0A0D2WH66"/>
<dbReference type="GO" id="GO:0005730">
    <property type="term" value="C:nucleolus"/>
    <property type="evidence" value="ECO:0007669"/>
    <property type="project" value="UniProtKB-ARBA"/>
</dbReference>
<organism evidence="12 13">
    <name type="scientific">Capsaspora owczarzaki (strain ATCC 30864)</name>
    <dbReference type="NCBI Taxonomy" id="595528"/>
    <lineage>
        <taxon>Eukaryota</taxon>
        <taxon>Filasterea</taxon>
        <taxon>Capsaspora</taxon>
    </lineage>
</organism>
<keyword evidence="7" id="KW-0949">S-adenosyl-L-methionine</keyword>
<feature type="region of interest" description="Disordered" evidence="9">
    <location>
        <begin position="212"/>
        <end position="282"/>
    </location>
</feature>
<dbReference type="InterPro" id="IPR013216">
    <property type="entry name" value="Methyltransf_11"/>
</dbReference>
<dbReference type="RefSeq" id="XP_004365347.1">
    <property type="nucleotide sequence ID" value="XM_004365290.2"/>
</dbReference>
<keyword evidence="5 12" id="KW-0489">Methyltransferase</keyword>
<dbReference type="InterPro" id="IPR039769">
    <property type="entry name" value="Bud23-like"/>
</dbReference>
<keyword evidence="13" id="KW-1185">Reference proteome</keyword>
<dbReference type="PANTHER" id="PTHR12734:SF0">
    <property type="entry name" value="18S RRNA (GUANINE-N(7))-METHYLTRANSFERASE-RELATED"/>
    <property type="match status" value="1"/>
</dbReference>
<evidence type="ECO:0000256" key="5">
    <source>
        <dbReference type="ARBA" id="ARBA00022603"/>
    </source>
</evidence>
<dbReference type="Pfam" id="PF08241">
    <property type="entry name" value="Methyltransf_11"/>
    <property type="match status" value="1"/>
</dbReference>
<dbReference type="OMA" id="WIQEKKE"/>
<dbReference type="OrthoDB" id="2877at2759"/>
<feature type="domain" description="18S rRNA (guanine(1575)-N(7))-methyltransferase Bud23 C-terminal" evidence="11">
    <location>
        <begin position="200"/>
        <end position="279"/>
    </location>
</feature>
<dbReference type="STRING" id="595528.A0A0D2WH66"/>
<dbReference type="InParanoid" id="A0A0D2WH66"/>
<dbReference type="InterPro" id="IPR029063">
    <property type="entry name" value="SAM-dependent_MTases_sf"/>
</dbReference>
<proteinExistence type="inferred from homology"/>
<dbReference type="EMBL" id="KE346360">
    <property type="protein sequence ID" value="KJE88900.1"/>
    <property type="molecule type" value="Genomic_DNA"/>
</dbReference>
<name>A0A0D2WH66_CAPO3</name>
<feature type="domain" description="Methyltransferase type 11" evidence="10">
    <location>
        <begin position="54"/>
        <end position="127"/>
    </location>
</feature>
<dbReference type="eggNOG" id="KOG1541">
    <property type="taxonomic scope" value="Eukaryota"/>
</dbReference>
<dbReference type="GO" id="GO:0070476">
    <property type="term" value="P:rRNA (guanine-N7)-methylation"/>
    <property type="evidence" value="ECO:0007669"/>
    <property type="project" value="InterPro"/>
</dbReference>
<evidence type="ECO:0000256" key="8">
    <source>
        <dbReference type="ARBA" id="ARBA00023242"/>
    </source>
</evidence>
<evidence type="ECO:0000256" key="3">
    <source>
        <dbReference type="ARBA" id="ARBA00005547"/>
    </source>
</evidence>
<dbReference type="PANTHER" id="PTHR12734">
    <property type="entry name" value="METHYLTRANSFERASE-RELATED"/>
    <property type="match status" value="1"/>
</dbReference>
<dbReference type="Gene3D" id="3.40.50.150">
    <property type="entry name" value="Vaccinia Virus protein VP39"/>
    <property type="match status" value="1"/>
</dbReference>
<evidence type="ECO:0000313" key="12">
    <source>
        <dbReference type="EMBL" id="KJE88900.1"/>
    </source>
</evidence>
<feature type="compositionally biased region" description="Basic residues" evidence="9">
    <location>
        <begin position="238"/>
        <end position="247"/>
    </location>
</feature>
<evidence type="ECO:0000259" key="10">
    <source>
        <dbReference type="Pfam" id="PF08241"/>
    </source>
</evidence>
<feature type="compositionally biased region" description="Basic and acidic residues" evidence="9">
    <location>
        <begin position="248"/>
        <end position="257"/>
    </location>
</feature>
<comment type="similarity">
    <text evidence="3">Belongs to the class I-like SAM-binding methyltransferase superfamily. BUD23/WBSCR22 family.</text>
</comment>
<dbReference type="GO" id="GO:0016435">
    <property type="term" value="F:rRNA (guanine) methyltransferase activity"/>
    <property type="evidence" value="ECO:0007669"/>
    <property type="project" value="InterPro"/>
</dbReference>
<dbReference type="FunCoup" id="A0A0D2WH66">
    <property type="interactions" value="499"/>
</dbReference>
<comment type="subcellular location">
    <subcellularLocation>
        <location evidence="2">Cytoplasm</location>
    </subcellularLocation>
    <subcellularLocation>
        <location evidence="1">Nucleus</location>
    </subcellularLocation>
</comment>
<sequence>MSRPEQVAPADVYYNEEEAHKYTTNTHIIDVQKRMTERAIELLALPEDSTCFLLDIGCGSGLSGEELSENGHVWVGLDLSPSMLNVALEREVDGDLFLQDMGQGVGFRPGSFDGAISISALQWLCNADQRGHVPHKRLARFFGTLYAALARGARAVFQLYPQTPQQMGMITAAAMKAGFTGGLVVDFPNSTRAKKMFLCLFAGVAAEVPKGLDGTEGEDGQAGPSMPYSRKDRDAHFGKGKGKKAATKSRDWIADKKERRKRQGKDVRPDSAYSGRSRGPKF</sequence>
<dbReference type="Proteomes" id="UP000008743">
    <property type="component" value="Unassembled WGS sequence"/>
</dbReference>
<dbReference type="FunFam" id="3.40.50.150:FF:000017">
    <property type="entry name" value="probable 18S rRNA (Guanine-N(7))-methyltransferase"/>
    <property type="match status" value="1"/>
</dbReference>
<evidence type="ECO:0000259" key="11">
    <source>
        <dbReference type="Pfam" id="PF12589"/>
    </source>
</evidence>
<dbReference type="CDD" id="cd02440">
    <property type="entry name" value="AdoMet_MTases"/>
    <property type="match status" value="1"/>
</dbReference>
<reference evidence="13" key="1">
    <citation type="submission" date="2011-02" db="EMBL/GenBank/DDBJ databases">
        <title>The Genome Sequence of Capsaspora owczarzaki ATCC 30864.</title>
        <authorList>
            <person name="Russ C."/>
            <person name="Cuomo C."/>
            <person name="Burger G."/>
            <person name="Gray M.W."/>
            <person name="Holland P.W.H."/>
            <person name="King N."/>
            <person name="Lang F.B.F."/>
            <person name="Roger A.J."/>
            <person name="Ruiz-Trillo I."/>
            <person name="Young S.K."/>
            <person name="Zeng Q."/>
            <person name="Gargeya S."/>
            <person name="Alvarado L."/>
            <person name="Berlin A."/>
            <person name="Chapman S.B."/>
            <person name="Chen Z."/>
            <person name="Freedman E."/>
            <person name="Gellesch M."/>
            <person name="Goldberg J."/>
            <person name="Griggs A."/>
            <person name="Gujja S."/>
            <person name="Heilman E."/>
            <person name="Heiman D."/>
            <person name="Howarth C."/>
            <person name="Mehta T."/>
            <person name="Neiman D."/>
            <person name="Pearson M."/>
            <person name="Roberts A."/>
            <person name="Saif S."/>
            <person name="Shea T."/>
            <person name="Shenoy N."/>
            <person name="Sisk P."/>
            <person name="Stolte C."/>
            <person name="Sykes S."/>
            <person name="White J."/>
            <person name="Yandava C."/>
            <person name="Haas B."/>
            <person name="Nusbaum C."/>
            <person name="Birren B."/>
        </authorList>
    </citation>
    <scope>NUCLEOTIDE SEQUENCE</scope>
    <source>
        <strain evidence="13">ATCC 30864</strain>
    </source>
</reference>
<evidence type="ECO:0000256" key="6">
    <source>
        <dbReference type="ARBA" id="ARBA00022679"/>
    </source>
</evidence>
<gene>
    <name evidence="12" type="ORF">CAOG_000476</name>
</gene>
<accession>A0A0D2WH66</accession>
<evidence type="ECO:0000256" key="1">
    <source>
        <dbReference type="ARBA" id="ARBA00004123"/>
    </source>
</evidence>
<dbReference type="Pfam" id="PF12589">
    <property type="entry name" value="WBS_methylT"/>
    <property type="match status" value="1"/>
</dbReference>
<evidence type="ECO:0000256" key="4">
    <source>
        <dbReference type="ARBA" id="ARBA00022490"/>
    </source>
</evidence>
<keyword evidence="4" id="KW-0963">Cytoplasm</keyword>
<dbReference type="AlphaFoldDB" id="A0A0D2WH66"/>
<evidence type="ECO:0000256" key="9">
    <source>
        <dbReference type="SAM" id="MobiDB-lite"/>
    </source>
</evidence>
<dbReference type="SUPFAM" id="SSF53335">
    <property type="entry name" value="S-adenosyl-L-methionine-dependent methyltransferases"/>
    <property type="match status" value="1"/>
</dbReference>
<dbReference type="InterPro" id="IPR022238">
    <property type="entry name" value="Bud23_C"/>
</dbReference>
<dbReference type="GO" id="GO:0005737">
    <property type="term" value="C:cytoplasm"/>
    <property type="evidence" value="ECO:0007669"/>
    <property type="project" value="UniProtKB-SubCell"/>
</dbReference>
<evidence type="ECO:0000313" key="13">
    <source>
        <dbReference type="Proteomes" id="UP000008743"/>
    </source>
</evidence>
<protein>
    <submittedName>
        <fullName evidence="12">Methyltransferase</fullName>
    </submittedName>
</protein>
<keyword evidence="6 12" id="KW-0808">Transferase</keyword>
<evidence type="ECO:0000256" key="7">
    <source>
        <dbReference type="ARBA" id="ARBA00022691"/>
    </source>
</evidence>